<dbReference type="OrthoDB" id="9814383at2"/>
<keyword evidence="9" id="KW-1185">Reference proteome</keyword>
<dbReference type="InterPro" id="IPR035906">
    <property type="entry name" value="MetI-like_sf"/>
</dbReference>
<keyword evidence="2 6" id="KW-0813">Transport</keyword>
<feature type="domain" description="ABC transmembrane type-1" evidence="7">
    <location>
        <begin position="8"/>
        <end position="176"/>
    </location>
</feature>
<dbReference type="Gene3D" id="1.10.3720.10">
    <property type="entry name" value="MetI-like"/>
    <property type="match status" value="1"/>
</dbReference>
<evidence type="ECO:0000256" key="1">
    <source>
        <dbReference type="ARBA" id="ARBA00004141"/>
    </source>
</evidence>
<evidence type="ECO:0000313" key="9">
    <source>
        <dbReference type="Proteomes" id="UP000297900"/>
    </source>
</evidence>
<accession>A0A4Y8M6B0</accession>
<evidence type="ECO:0000256" key="2">
    <source>
        <dbReference type="ARBA" id="ARBA00022448"/>
    </source>
</evidence>
<comment type="subcellular location">
    <subcellularLocation>
        <location evidence="6">Cell membrane</location>
        <topology evidence="6">Multi-pass membrane protein</topology>
    </subcellularLocation>
    <subcellularLocation>
        <location evidence="1">Membrane</location>
        <topology evidence="1">Multi-pass membrane protein</topology>
    </subcellularLocation>
</comment>
<dbReference type="InterPro" id="IPR000515">
    <property type="entry name" value="MetI-like"/>
</dbReference>
<sequence>MSLLMNGLKYTLALSGLLTLLRFFFALPLGLWSGITGRGRGFLRAMQWVISAVPAFLLLFPTLGGMFFGLGLNEKSAEPQDMMLFMIVFLLLVTIHGVFPLAYQISERAQFYNQKPYVEASRLMGSSFFHRIVTHILSSMRLELVFTLISEFILILFLMGQLAIFNIILGRTKTRA</sequence>
<feature type="transmembrane region" description="Helical" evidence="6">
    <location>
        <begin position="82"/>
        <end position="103"/>
    </location>
</feature>
<dbReference type="AlphaFoldDB" id="A0A4Y8M6B0"/>
<name>A0A4Y8M6B0_9BACL</name>
<gene>
    <name evidence="8" type="ORF">E2980_00020</name>
</gene>
<comment type="caution">
    <text evidence="8">The sequence shown here is derived from an EMBL/GenBank/DDBJ whole genome shotgun (WGS) entry which is preliminary data.</text>
</comment>
<evidence type="ECO:0000256" key="4">
    <source>
        <dbReference type="ARBA" id="ARBA00022989"/>
    </source>
</evidence>
<keyword evidence="4 6" id="KW-1133">Transmembrane helix</keyword>
<dbReference type="Proteomes" id="UP000297900">
    <property type="component" value="Unassembled WGS sequence"/>
</dbReference>
<evidence type="ECO:0000256" key="6">
    <source>
        <dbReference type="RuleBase" id="RU363032"/>
    </source>
</evidence>
<evidence type="ECO:0000313" key="8">
    <source>
        <dbReference type="EMBL" id="TFE31510.1"/>
    </source>
</evidence>
<evidence type="ECO:0000256" key="5">
    <source>
        <dbReference type="ARBA" id="ARBA00023136"/>
    </source>
</evidence>
<dbReference type="PANTHER" id="PTHR43839">
    <property type="entry name" value="OPPC IN A BINDING PROTEIN-DEPENDENT TRANSPORT SYSTEM"/>
    <property type="match status" value="1"/>
</dbReference>
<evidence type="ECO:0000256" key="3">
    <source>
        <dbReference type="ARBA" id="ARBA00022692"/>
    </source>
</evidence>
<comment type="similarity">
    <text evidence="6">Belongs to the binding-protein-dependent transport system permease family.</text>
</comment>
<feature type="transmembrane region" description="Helical" evidence="6">
    <location>
        <begin position="12"/>
        <end position="33"/>
    </location>
</feature>
<organism evidence="8 9">
    <name type="scientific">Cohnella luojiensis</name>
    <dbReference type="NCBI Taxonomy" id="652876"/>
    <lineage>
        <taxon>Bacteria</taxon>
        <taxon>Bacillati</taxon>
        <taxon>Bacillota</taxon>
        <taxon>Bacilli</taxon>
        <taxon>Bacillales</taxon>
        <taxon>Paenibacillaceae</taxon>
        <taxon>Cohnella</taxon>
    </lineage>
</organism>
<dbReference type="RefSeq" id="WP_135150083.1">
    <property type="nucleotide sequence ID" value="NZ_SOMN01000001.1"/>
</dbReference>
<evidence type="ECO:0000259" key="7">
    <source>
        <dbReference type="PROSITE" id="PS50928"/>
    </source>
</evidence>
<dbReference type="EMBL" id="SOMN01000001">
    <property type="protein sequence ID" value="TFE31510.1"/>
    <property type="molecule type" value="Genomic_DNA"/>
</dbReference>
<dbReference type="PROSITE" id="PS50928">
    <property type="entry name" value="ABC_TM1"/>
    <property type="match status" value="1"/>
</dbReference>
<reference evidence="8 9" key="1">
    <citation type="submission" date="2019-03" db="EMBL/GenBank/DDBJ databases">
        <title>Cohnella endophytica sp. nov., a novel endophytic bacterium isolated from bark of Sonneratia apetala.</title>
        <authorList>
            <person name="Tuo L."/>
        </authorList>
    </citation>
    <scope>NUCLEOTIDE SEQUENCE [LARGE SCALE GENOMIC DNA]</scope>
    <source>
        <strain evidence="8 9">CCTCC AB 208254</strain>
    </source>
</reference>
<dbReference type="GO" id="GO:0005886">
    <property type="term" value="C:plasma membrane"/>
    <property type="evidence" value="ECO:0007669"/>
    <property type="project" value="UniProtKB-SubCell"/>
</dbReference>
<dbReference type="Pfam" id="PF00528">
    <property type="entry name" value="BPD_transp_1"/>
    <property type="match status" value="1"/>
</dbReference>
<proteinExistence type="inferred from homology"/>
<dbReference type="PANTHER" id="PTHR43839:SF3">
    <property type="entry name" value="OLIGOPEPTIDE ABC TRANSPORTER, PERMEASE PROTEIN"/>
    <property type="match status" value="1"/>
</dbReference>
<keyword evidence="5 6" id="KW-0472">Membrane</keyword>
<dbReference type="GO" id="GO:0055085">
    <property type="term" value="P:transmembrane transport"/>
    <property type="evidence" value="ECO:0007669"/>
    <property type="project" value="InterPro"/>
</dbReference>
<feature type="transmembrane region" description="Helical" evidence="6">
    <location>
        <begin position="144"/>
        <end position="169"/>
    </location>
</feature>
<protein>
    <submittedName>
        <fullName evidence="8">ABC transporter permease subunit</fullName>
    </submittedName>
</protein>
<dbReference type="SUPFAM" id="SSF161098">
    <property type="entry name" value="MetI-like"/>
    <property type="match status" value="1"/>
</dbReference>
<keyword evidence="3 6" id="KW-0812">Transmembrane</keyword>
<feature type="transmembrane region" description="Helical" evidence="6">
    <location>
        <begin position="45"/>
        <end position="70"/>
    </location>
</feature>